<dbReference type="PANTHER" id="PTHR31723:SF10">
    <property type="entry name" value="PATHOGEN-RELATED PROTEIN"/>
    <property type="match status" value="1"/>
</dbReference>
<dbReference type="PANTHER" id="PTHR31723">
    <property type="entry name" value="PATHOGENESIS-RELATED FAMILY PROTEIN"/>
    <property type="match status" value="1"/>
</dbReference>
<reference evidence="1 2" key="1">
    <citation type="submission" date="2024-10" db="EMBL/GenBank/DDBJ databases">
        <title>The Natural Products Discovery Center: Release of the First 8490 Sequenced Strains for Exploring Actinobacteria Biosynthetic Diversity.</title>
        <authorList>
            <person name="Kalkreuter E."/>
            <person name="Kautsar S.A."/>
            <person name="Yang D."/>
            <person name="Bader C.D."/>
            <person name="Teijaro C.N."/>
            <person name="Fluegel L."/>
            <person name="Davis C.M."/>
            <person name="Simpson J.R."/>
            <person name="Lauterbach L."/>
            <person name="Steele A.D."/>
            <person name="Gui C."/>
            <person name="Meng S."/>
            <person name="Li G."/>
            <person name="Viehrig K."/>
            <person name="Ye F."/>
            <person name="Su P."/>
            <person name="Kiefer A.F."/>
            <person name="Nichols A."/>
            <person name="Cepeda A.J."/>
            <person name="Yan W."/>
            <person name="Fan B."/>
            <person name="Jiang Y."/>
            <person name="Adhikari A."/>
            <person name="Zheng C.-J."/>
            <person name="Schuster L."/>
            <person name="Cowan T.M."/>
            <person name="Smanski M.J."/>
            <person name="Chevrette M.G."/>
            <person name="De Carvalho L.P.S."/>
            <person name="Shen B."/>
        </authorList>
    </citation>
    <scope>NUCLEOTIDE SEQUENCE [LARGE SCALE GENOMIC DNA]</scope>
    <source>
        <strain evidence="1 2">NPDC004045</strain>
    </source>
</reference>
<comment type="caution">
    <text evidence="1">The sequence shown here is derived from an EMBL/GenBank/DDBJ whole genome shotgun (WGS) entry which is preliminary data.</text>
</comment>
<evidence type="ECO:0000313" key="2">
    <source>
        <dbReference type="Proteomes" id="UP001601444"/>
    </source>
</evidence>
<dbReference type="EMBL" id="JBIAMX010000003">
    <property type="protein sequence ID" value="MFF0542709.1"/>
    <property type="molecule type" value="Genomic_DNA"/>
</dbReference>
<dbReference type="InterPro" id="IPR053218">
    <property type="entry name" value="Pathogen-related_defense"/>
</dbReference>
<accession>A0ABW6PJY3</accession>
<dbReference type="SUPFAM" id="SSF54427">
    <property type="entry name" value="NTF2-like"/>
    <property type="match status" value="1"/>
</dbReference>
<dbReference type="InterPro" id="IPR009959">
    <property type="entry name" value="Cyclase_SnoaL-like"/>
</dbReference>
<dbReference type="RefSeq" id="WP_387699498.1">
    <property type="nucleotide sequence ID" value="NZ_JBIAMX010000003.1"/>
</dbReference>
<sequence>MSEEPQAPLWLQGRDAVIAAAAPEDWRAEAPGYHLSKEVMPAQRSTDHAPGSLEEIVESLVQVFEMEVSHKKDPAKWVSVVAERYRGQVNGGPWQDAEEFARIGSYNILIGDNPYYESSQETFESSHEIFHTAFPNGFYWEVLEVLSGPPTVSFRWRHWGHYTGEYKGHQPTGELIEMFGVTIARVSEDLRIVELQHYYDNNQLLGPLAHGCPVQHNS</sequence>
<dbReference type="Pfam" id="PF07366">
    <property type="entry name" value="SnoaL"/>
    <property type="match status" value="1"/>
</dbReference>
<dbReference type="Proteomes" id="UP001601444">
    <property type="component" value="Unassembled WGS sequence"/>
</dbReference>
<name>A0ABW6PJY3_9NOCA</name>
<organism evidence="1 2">
    <name type="scientific">Nocardia thailandica</name>
    <dbReference type="NCBI Taxonomy" id="257275"/>
    <lineage>
        <taxon>Bacteria</taxon>
        <taxon>Bacillati</taxon>
        <taxon>Actinomycetota</taxon>
        <taxon>Actinomycetes</taxon>
        <taxon>Mycobacteriales</taxon>
        <taxon>Nocardiaceae</taxon>
        <taxon>Nocardia</taxon>
    </lineage>
</organism>
<dbReference type="InterPro" id="IPR032710">
    <property type="entry name" value="NTF2-like_dom_sf"/>
</dbReference>
<dbReference type="Gene3D" id="3.10.450.50">
    <property type="match status" value="1"/>
</dbReference>
<evidence type="ECO:0000313" key="1">
    <source>
        <dbReference type="EMBL" id="MFF0542709.1"/>
    </source>
</evidence>
<protein>
    <submittedName>
        <fullName evidence="1">Ester cyclase</fullName>
    </submittedName>
</protein>
<proteinExistence type="predicted"/>
<gene>
    <name evidence="1" type="ORF">ACFYTF_07710</name>
</gene>
<keyword evidence="2" id="KW-1185">Reference proteome</keyword>